<keyword evidence="3" id="KW-0812">Transmembrane</keyword>
<dbReference type="WBParaSite" id="L893_g32043.t1">
    <property type="protein sequence ID" value="L893_g32043.t1"/>
    <property type="gene ID" value="L893_g32043"/>
</dbReference>
<dbReference type="GO" id="GO:0016020">
    <property type="term" value="C:membrane"/>
    <property type="evidence" value="ECO:0007669"/>
    <property type="project" value="InterPro"/>
</dbReference>
<evidence type="ECO:0000313" key="5">
    <source>
        <dbReference type="WBParaSite" id="L893_g32043.t1"/>
    </source>
</evidence>
<feature type="transmembrane region" description="Helical" evidence="3">
    <location>
        <begin position="321"/>
        <end position="342"/>
    </location>
</feature>
<evidence type="ECO:0000313" key="4">
    <source>
        <dbReference type="Proteomes" id="UP000095287"/>
    </source>
</evidence>
<dbReference type="InterPro" id="IPR052854">
    <property type="entry name" value="Serpentine_rcpt_epsilon"/>
</dbReference>
<keyword evidence="3" id="KW-0472">Membrane</keyword>
<organism evidence="4 5">
    <name type="scientific">Steinernema glaseri</name>
    <dbReference type="NCBI Taxonomy" id="37863"/>
    <lineage>
        <taxon>Eukaryota</taxon>
        <taxon>Metazoa</taxon>
        <taxon>Ecdysozoa</taxon>
        <taxon>Nematoda</taxon>
        <taxon>Chromadorea</taxon>
        <taxon>Rhabditida</taxon>
        <taxon>Tylenchina</taxon>
        <taxon>Panagrolaimomorpha</taxon>
        <taxon>Strongyloidoidea</taxon>
        <taxon>Steinernematidae</taxon>
        <taxon>Steinernema</taxon>
    </lineage>
</organism>
<evidence type="ECO:0000256" key="2">
    <source>
        <dbReference type="SAM" id="MobiDB-lite"/>
    </source>
</evidence>
<proteinExistence type="inferred from homology"/>
<protein>
    <submittedName>
        <fullName evidence="5">G_PROTEIN_RECEP_F1_2 domain-containing protein</fullName>
    </submittedName>
</protein>
<keyword evidence="4" id="KW-1185">Reference proteome</keyword>
<reference evidence="5" key="1">
    <citation type="submission" date="2016-11" db="UniProtKB">
        <authorList>
            <consortium name="WormBaseParasite"/>
        </authorList>
    </citation>
    <scope>IDENTIFICATION</scope>
</reference>
<keyword evidence="3" id="KW-1133">Transmembrane helix</keyword>
<dbReference type="Proteomes" id="UP000095287">
    <property type="component" value="Unplaced"/>
</dbReference>
<dbReference type="Pfam" id="PF03125">
    <property type="entry name" value="Sre"/>
    <property type="match status" value="2"/>
</dbReference>
<evidence type="ECO:0000256" key="3">
    <source>
        <dbReference type="SAM" id="Phobius"/>
    </source>
</evidence>
<feature type="compositionally biased region" description="Basic and acidic residues" evidence="2">
    <location>
        <begin position="175"/>
        <end position="198"/>
    </location>
</feature>
<evidence type="ECO:0000256" key="1">
    <source>
        <dbReference type="ARBA" id="ARBA00006803"/>
    </source>
</evidence>
<dbReference type="PANTHER" id="PTHR47518:SF9">
    <property type="entry name" value="SERPENTINE RECEPTOR, CLASS T"/>
    <property type="match status" value="1"/>
</dbReference>
<dbReference type="GO" id="GO:0007606">
    <property type="term" value="P:sensory perception of chemical stimulus"/>
    <property type="evidence" value="ECO:0007669"/>
    <property type="project" value="InterPro"/>
</dbReference>
<feature type="transmembrane region" description="Helical" evidence="3">
    <location>
        <begin position="354"/>
        <end position="375"/>
    </location>
</feature>
<feature type="region of interest" description="Disordered" evidence="2">
    <location>
        <begin position="175"/>
        <end position="204"/>
    </location>
</feature>
<name>A0A1I8A1Y2_9BILA</name>
<accession>A0A1I8A1Y2</accession>
<feature type="transmembrane region" description="Helical" evidence="3">
    <location>
        <begin position="128"/>
        <end position="151"/>
    </location>
</feature>
<dbReference type="InterPro" id="IPR004151">
    <property type="entry name" value="7TM_GPCR_serpentine_rcpt_Sre"/>
</dbReference>
<feature type="transmembrane region" description="Helical" evidence="3">
    <location>
        <begin position="17"/>
        <end position="37"/>
    </location>
</feature>
<feature type="transmembrane region" description="Helical" evidence="3">
    <location>
        <begin position="49"/>
        <end position="70"/>
    </location>
</feature>
<dbReference type="PANTHER" id="PTHR47518">
    <property type="entry name" value="SERPENTINE RECEPTOR CLASS EPSILON-13-RELATED"/>
    <property type="match status" value="1"/>
</dbReference>
<feature type="region of interest" description="Disordered" evidence="2">
    <location>
        <begin position="239"/>
        <end position="271"/>
    </location>
</feature>
<dbReference type="AlphaFoldDB" id="A0A1I8A1Y2"/>
<sequence length="426" mass="48325">MTLDEGRCETAMPVLDYIALLFNSVSVVVNVYFIFLLKRPFFHLNLRIMLGSFSIGLICLAVTQTTLYTILSFIPRPSGEGSFLGPVTKWILVLQMSCVVLIMNFTFWMALERVFASVFAKKYEHNRFWIVSVALCLLVQAFNTYFAHFMITKALCRMDAKRAIIRQESYLGEEDGRHEGHHKAGELLGRRGGPEGDAGHGAYGASTLAGVSSERGQRSRCLQYPLGLRRPKLHWRGALHRHPPLQPSKVEGRPEEGTFAPLPDHGEHPHVKAAADRGRRRLLHLFIVILLYNRRKWKADLKKELSHRYQIMENIRTSKQLLTVVVVDFFISLYLFAILILHEMSSSSATLVDLSQLFNVMCAFAAILLPVLLIATHPKMRTTTRGYFACRRKRQAVHVVTGNPADTSKAQAATQAYFSHLRDSWK</sequence>
<comment type="similarity">
    <text evidence="1">Belongs to the nematode receptor-like protein sre family.</text>
</comment>
<dbReference type="Gene3D" id="1.20.1070.10">
    <property type="entry name" value="Rhodopsin 7-helix transmembrane proteins"/>
    <property type="match status" value="1"/>
</dbReference>
<feature type="transmembrane region" description="Helical" evidence="3">
    <location>
        <begin position="90"/>
        <end position="108"/>
    </location>
</feature>